<feature type="binding site" evidence="5">
    <location>
        <position position="31"/>
    </location>
    <ligand>
        <name>Mg(2+)</name>
        <dbReference type="ChEBI" id="CHEBI:18420"/>
    </ligand>
</feature>
<dbReference type="PANTHER" id="PTHR11711">
    <property type="entry name" value="ADP RIBOSYLATION FACTOR-RELATED"/>
    <property type="match status" value="1"/>
</dbReference>
<sequence>MGSFFSKLWQLLFSDEERRILMLGLDASGKTTILYKLKLDEVVSTIPTIGFNVEEVKYRSIHFQIWDIGGQLKLRDLWHYYYKDTEAIIFVIDSIDRERIEEANEALHKMLANELIIPPSVNN</sequence>
<evidence type="ECO:0000256" key="5">
    <source>
        <dbReference type="PIRSR" id="PIRSR606689-2"/>
    </source>
</evidence>
<dbReference type="InterPro" id="IPR006689">
    <property type="entry name" value="Small_GTPase_ARF/SAR"/>
</dbReference>
<evidence type="ECO:0000256" key="3">
    <source>
        <dbReference type="ARBA" id="ARBA00023134"/>
    </source>
</evidence>
<dbReference type="PRINTS" id="PR00328">
    <property type="entry name" value="SAR1GTPBP"/>
</dbReference>
<comment type="similarity">
    <text evidence="1 6">Belongs to the small GTPase superfamily. Arf family.</text>
</comment>
<comment type="caution">
    <text evidence="7">The sequence shown here is derived from an EMBL/GenBank/DDBJ whole genome shotgun (WGS) entry which is preliminary data.</text>
</comment>
<evidence type="ECO:0000256" key="2">
    <source>
        <dbReference type="ARBA" id="ARBA00022741"/>
    </source>
</evidence>
<feature type="binding site" evidence="5">
    <location>
        <position position="48"/>
    </location>
    <ligand>
        <name>Mg(2+)</name>
        <dbReference type="ChEBI" id="CHEBI:18420"/>
    </ligand>
</feature>
<dbReference type="GO" id="GO:0030010">
    <property type="term" value="P:establishment of cell polarity"/>
    <property type="evidence" value="ECO:0007669"/>
    <property type="project" value="UniProtKB-ARBA"/>
</dbReference>
<evidence type="ECO:0008006" key="9">
    <source>
        <dbReference type="Google" id="ProtNLM"/>
    </source>
</evidence>
<evidence type="ECO:0000256" key="6">
    <source>
        <dbReference type="RuleBase" id="RU003925"/>
    </source>
</evidence>
<dbReference type="SMART" id="SM00177">
    <property type="entry name" value="ARF"/>
    <property type="match status" value="1"/>
</dbReference>
<dbReference type="GO" id="GO:0005525">
    <property type="term" value="F:GTP binding"/>
    <property type="evidence" value="ECO:0007669"/>
    <property type="project" value="UniProtKB-KW"/>
</dbReference>
<dbReference type="Pfam" id="PF00025">
    <property type="entry name" value="Arf"/>
    <property type="match status" value="1"/>
</dbReference>
<evidence type="ECO:0000256" key="4">
    <source>
        <dbReference type="PIRSR" id="PIRSR606689-1"/>
    </source>
</evidence>
<proteinExistence type="inferred from homology"/>
<evidence type="ECO:0000256" key="1">
    <source>
        <dbReference type="ARBA" id="ARBA00010290"/>
    </source>
</evidence>
<keyword evidence="3 4" id="KW-0342">GTP-binding</keyword>
<evidence type="ECO:0000313" key="8">
    <source>
        <dbReference type="Proteomes" id="UP001162131"/>
    </source>
</evidence>
<dbReference type="GO" id="GO:0046872">
    <property type="term" value="F:metal ion binding"/>
    <property type="evidence" value="ECO:0007669"/>
    <property type="project" value="UniProtKB-KW"/>
</dbReference>
<dbReference type="EMBL" id="CAJZBQ010000014">
    <property type="protein sequence ID" value="CAG9316019.1"/>
    <property type="molecule type" value="Genomic_DNA"/>
</dbReference>
<dbReference type="GO" id="GO:0003924">
    <property type="term" value="F:GTPase activity"/>
    <property type="evidence" value="ECO:0007669"/>
    <property type="project" value="InterPro"/>
</dbReference>
<dbReference type="FunFam" id="3.40.50.300:FF:000412">
    <property type="entry name" value="ADP-ribosylation factor 1"/>
    <property type="match status" value="1"/>
</dbReference>
<reference evidence="7" key="1">
    <citation type="submission" date="2021-09" db="EMBL/GenBank/DDBJ databases">
        <authorList>
            <consortium name="AG Swart"/>
            <person name="Singh M."/>
            <person name="Singh A."/>
            <person name="Seah K."/>
            <person name="Emmerich C."/>
        </authorList>
    </citation>
    <scope>NUCLEOTIDE SEQUENCE</scope>
    <source>
        <strain evidence="7">ATCC30299</strain>
    </source>
</reference>
<protein>
    <recommendedName>
        <fullName evidence="9">ADP-ribosylation factor</fullName>
    </recommendedName>
</protein>
<dbReference type="InterPro" id="IPR024156">
    <property type="entry name" value="Small_GTPase_ARF"/>
</dbReference>
<dbReference type="Proteomes" id="UP001162131">
    <property type="component" value="Unassembled WGS sequence"/>
</dbReference>
<evidence type="ECO:0000313" key="7">
    <source>
        <dbReference type="EMBL" id="CAG9316019.1"/>
    </source>
</evidence>
<organism evidence="7 8">
    <name type="scientific">Blepharisma stoltei</name>
    <dbReference type="NCBI Taxonomy" id="1481888"/>
    <lineage>
        <taxon>Eukaryota</taxon>
        <taxon>Sar</taxon>
        <taxon>Alveolata</taxon>
        <taxon>Ciliophora</taxon>
        <taxon>Postciliodesmatophora</taxon>
        <taxon>Heterotrichea</taxon>
        <taxon>Heterotrichida</taxon>
        <taxon>Blepharismidae</taxon>
        <taxon>Blepharisma</taxon>
    </lineage>
</organism>
<feature type="binding site" evidence="4">
    <location>
        <position position="70"/>
    </location>
    <ligand>
        <name>GTP</name>
        <dbReference type="ChEBI" id="CHEBI:37565"/>
    </ligand>
</feature>
<feature type="binding site" evidence="4">
    <location>
        <begin position="24"/>
        <end position="31"/>
    </location>
    <ligand>
        <name>GTP</name>
        <dbReference type="ChEBI" id="CHEBI:37565"/>
    </ligand>
</feature>
<dbReference type="InterPro" id="IPR027417">
    <property type="entry name" value="P-loop_NTPase"/>
</dbReference>
<keyword evidence="5" id="KW-0460">Magnesium</keyword>
<dbReference type="PROSITE" id="PS51417">
    <property type="entry name" value="ARF"/>
    <property type="match status" value="1"/>
</dbReference>
<name>A0AAU9IV49_9CILI</name>
<keyword evidence="8" id="KW-1185">Reference proteome</keyword>
<keyword evidence="5" id="KW-0479">Metal-binding</keyword>
<keyword evidence="2 4" id="KW-0547">Nucleotide-binding</keyword>
<dbReference type="SUPFAM" id="SSF52540">
    <property type="entry name" value="P-loop containing nucleoside triphosphate hydrolases"/>
    <property type="match status" value="1"/>
</dbReference>
<accession>A0AAU9IV49</accession>
<gene>
    <name evidence="7" type="ORF">BSTOLATCC_MIC14759</name>
</gene>
<dbReference type="Gene3D" id="3.40.50.300">
    <property type="entry name" value="P-loop containing nucleotide triphosphate hydrolases"/>
    <property type="match status" value="1"/>
</dbReference>
<dbReference type="InterPro" id="IPR005225">
    <property type="entry name" value="Small_GTP-bd"/>
</dbReference>
<dbReference type="AlphaFoldDB" id="A0AAU9IV49"/>
<dbReference type="NCBIfam" id="TIGR00231">
    <property type="entry name" value="small_GTP"/>
    <property type="match status" value="1"/>
</dbReference>